<accession>A0A2M7RGH0</accession>
<protein>
    <submittedName>
        <fullName evidence="1">Uncharacterized protein</fullName>
    </submittedName>
</protein>
<comment type="caution">
    <text evidence="1">The sequence shown here is derived from an EMBL/GenBank/DDBJ whole genome shotgun (WGS) entry which is preliminary data.</text>
</comment>
<organism evidence="1 2">
    <name type="scientific">Candidatus Kerfeldbacteria bacterium CG_4_10_14_0_8_um_filter_42_10</name>
    <dbReference type="NCBI Taxonomy" id="2014248"/>
    <lineage>
        <taxon>Bacteria</taxon>
        <taxon>Candidatus Kerfeldiibacteriota</taxon>
    </lineage>
</organism>
<name>A0A2M7RGH0_9BACT</name>
<reference evidence="1 2" key="1">
    <citation type="submission" date="2017-09" db="EMBL/GenBank/DDBJ databases">
        <title>Depth-based differentiation of microbial function through sediment-hosted aquifers and enrichment of novel symbionts in the deep terrestrial subsurface.</title>
        <authorList>
            <person name="Probst A.J."/>
            <person name="Ladd B."/>
            <person name="Jarett J.K."/>
            <person name="Geller-Mcgrath D.E."/>
            <person name="Sieber C.M."/>
            <person name="Emerson J.B."/>
            <person name="Anantharaman K."/>
            <person name="Thomas B.C."/>
            <person name="Malmstrom R."/>
            <person name="Stieglmeier M."/>
            <person name="Klingl A."/>
            <person name="Woyke T."/>
            <person name="Ryan C.M."/>
            <person name="Banfield J.F."/>
        </authorList>
    </citation>
    <scope>NUCLEOTIDE SEQUENCE [LARGE SCALE GENOMIC DNA]</scope>
    <source>
        <strain evidence="1">CG_4_10_14_0_8_um_filter_42_10</strain>
    </source>
</reference>
<dbReference type="AlphaFoldDB" id="A0A2M7RGH0"/>
<gene>
    <name evidence="1" type="ORF">COY66_05845</name>
</gene>
<evidence type="ECO:0000313" key="2">
    <source>
        <dbReference type="Proteomes" id="UP000230779"/>
    </source>
</evidence>
<sequence>MSAKKAMNSDGPMVAEIKPTIRFTDKEMPDLKDRKIGETVNLYVKAKVVSLGLDRWVKGNPLEGTLEISSVSENTKQTLSQEEEAAIKIKAGRNRV</sequence>
<evidence type="ECO:0000313" key="1">
    <source>
        <dbReference type="EMBL" id="PIY95828.1"/>
    </source>
</evidence>
<dbReference type="Proteomes" id="UP000230779">
    <property type="component" value="Unassembled WGS sequence"/>
</dbReference>
<dbReference type="EMBL" id="PFMD01000066">
    <property type="protein sequence ID" value="PIY95828.1"/>
    <property type="molecule type" value="Genomic_DNA"/>
</dbReference>
<proteinExistence type="predicted"/>